<comment type="caution">
    <text evidence="2">The sequence shown here is derived from an EMBL/GenBank/DDBJ whole genome shotgun (WGS) entry which is preliminary data.</text>
</comment>
<organism evidence="2 3">
    <name type="scientific">Hibiscus sabdariffa</name>
    <name type="common">roselle</name>
    <dbReference type="NCBI Taxonomy" id="183260"/>
    <lineage>
        <taxon>Eukaryota</taxon>
        <taxon>Viridiplantae</taxon>
        <taxon>Streptophyta</taxon>
        <taxon>Embryophyta</taxon>
        <taxon>Tracheophyta</taxon>
        <taxon>Spermatophyta</taxon>
        <taxon>Magnoliopsida</taxon>
        <taxon>eudicotyledons</taxon>
        <taxon>Gunneridae</taxon>
        <taxon>Pentapetalae</taxon>
        <taxon>rosids</taxon>
        <taxon>malvids</taxon>
        <taxon>Malvales</taxon>
        <taxon>Malvaceae</taxon>
        <taxon>Malvoideae</taxon>
        <taxon>Hibiscus</taxon>
    </lineage>
</organism>
<feature type="region of interest" description="Disordered" evidence="1">
    <location>
        <begin position="153"/>
        <end position="180"/>
    </location>
</feature>
<name>A0ABR2BFC9_9ROSI</name>
<keyword evidence="3" id="KW-1185">Reference proteome</keyword>
<evidence type="ECO:0000313" key="3">
    <source>
        <dbReference type="Proteomes" id="UP001472677"/>
    </source>
</evidence>
<reference evidence="2 3" key="1">
    <citation type="journal article" date="2024" name="G3 (Bethesda)">
        <title>Genome assembly of Hibiscus sabdariffa L. provides insights into metabolisms of medicinal natural products.</title>
        <authorList>
            <person name="Kim T."/>
        </authorList>
    </citation>
    <scope>NUCLEOTIDE SEQUENCE [LARGE SCALE GENOMIC DNA]</scope>
    <source>
        <strain evidence="2">TK-2024</strain>
        <tissue evidence="2">Old leaves</tissue>
    </source>
</reference>
<sequence>MIERLNNFHLFGSKITVSVARHQPRKSYWRRVHSGTGSDTHREGNTGNEGVKGSSRRPDAVLKENVEEKPKHDEDQKIWDVVELEVGSLVCNVRIVEVGFMDNSSKKTDTRSGGSPWKEKGRNSPTVSSSSESQSPMTGGTKRFQDVEVAINADDGGTHSNHDEEAIDSGKTRCQENRGEVGEDVETLAADSINLKQLNEGLKGVNQSKPIVNWAEFLFKNKEALEEAVEG</sequence>
<evidence type="ECO:0000256" key="1">
    <source>
        <dbReference type="SAM" id="MobiDB-lite"/>
    </source>
</evidence>
<protein>
    <submittedName>
        <fullName evidence="2">Uncharacterized protein</fullName>
    </submittedName>
</protein>
<feature type="compositionally biased region" description="Low complexity" evidence="1">
    <location>
        <begin position="124"/>
        <end position="135"/>
    </location>
</feature>
<gene>
    <name evidence="2" type="ORF">V6N12_042913</name>
</gene>
<dbReference type="Proteomes" id="UP001472677">
    <property type="component" value="Unassembled WGS sequence"/>
</dbReference>
<feature type="region of interest" description="Disordered" evidence="1">
    <location>
        <begin position="104"/>
        <end position="141"/>
    </location>
</feature>
<proteinExistence type="predicted"/>
<evidence type="ECO:0000313" key="2">
    <source>
        <dbReference type="EMBL" id="KAK8505889.1"/>
    </source>
</evidence>
<dbReference type="EMBL" id="JBBPBM010000122">
    <property type="protein sequence ID" value="KAK8505889.1"/>
    <property type="molecule type" value="Genomic_DNA"/>
</dbReference>
<feature type="region of interest" description="Disordered" evidence="1">
    <location>
        <begin position="28"/>
        <end position="59"/>
    </location>
</feature>
<accession>A0ABR2BFC9</accession>
<feature type="compositionally biased region" description="Basic and acidic residues" evidence="1">
    <location>
        <begin position="156"/>
        <end position="180"/>
    </location>
</feature>